<dbReference type="Proteomes" id="UP000828048">
    <property type="component" value="Chromosome 3"/>
</dbReference>
<evidence type="ECO:0000313" key="2">
    <source>
        <dbReference type="Proteomes" id="UP000828048"/>
    </source>
</evidence>
<comment type="caution">
    <text evidence="1">The sequence shown here is derived from an EMBL/GenBank/DDBJ whole genome shotgun (WGS) entry which is preliminary data.</text>
</comment>
<proteinExistence type="predicted"/>
<sequence>MIKKCKRLESVQRQKAHENWDYFRNFGIRERKLLYVVSKCPKILGLHLDKKLIPMVHWLATLETKPGEVASAITKFPNIPTHSVEEKLCPLLAFSQALGVPEKQVGKMTLLNPRIISYSIESKAFTDCGFSS</sequence>
<organism evidence="1 2">
    <name type="scientific">Vaccinium darrowii</name>
    <dbReference type="NCBI Taxonomy" id="229202"/>
    <lineage>
        <taxon>Eukaryota</taxon>
        <taxon>Viridiplantae</taxon>
        <taxon>Streptophyta</taxon>
        <taxon>Embryophyta</taxon>
        <taxon>Tracheophyta</taxon>
        <taxon>Spermatophyta</taxon>
        <taxon>Magnoliopsida</taxon>
        <taxon>eudicotyledons</taxon>
        <taxon>Gunneridae</taxon>
        <taxon>Pentapetalae</taxon>
        <taxon>asterids</taxon>
        <taxon>Ericales</taxon>
        <taxon>Ericaceae</taxon>
        <taxon>Vaccinioideae</taxon>
        <taxon>Vaccinieae</taxon>
        <taxon>Vaccinium</taxon>
    </lineage>
</organism>
<name>A0ACB7YSD2_9ERIC</name>
<protein>
    <submittedName>
        <fullName evidence="1">Uncharacterized protein</fullName>
    </submittedName>
</protein>
<reference evidence="1 2" key="1">
    <citation type="journal article" date="2021" name="Hortic Res">
        <title>High-quality reference genome and annotation aids understanding of berry development for evergreen blueberry (Vaccinium darrowii).</title>
        <authorList>
            <person name="Yu J."/>
            <person name="Hulse-Kemp A.M."/>
            <person name="Babiker E."/>
            <person name="Staton M."/>
        </authorList>
    </citation>
    <scope>NUCLEOTIDE SEQUENCE [LARGE SCALE GENOMIC DNA]</scope>
    <source>
        <strain evidence="2">cv. NJ 8807/NJ 8810</strain>
        <tissue evidence="1">Young leaf</tissue>
    </source>
</reference>
<keyword evidence="2" id="KW-1185">Reference proteome</keyword>
<evidence type="ECO:0000313" key="1">
    <source>
        <dbReference type="EMBL" id="KAH7856470.1"/>
    </source>
</evidence>
<gene>
    <name evidence="1" type="ORF">Vadar_001738</name>
</gene>
<dbReference type="EMBL" id="CM037153">
    <property type="protein sequence ID" value="KAH7856470.1"/>
    <property type="molecule type" value="Genomic_DNA"/>
</dbReference>
<accession>A0ACB7YSD2</accession>